<accession>A0A2L0W1W5</accession>
<proteinExistence type="predicted"/>
<protein>
    <submittedName>
        <fullName evidence="1">Uncharacterized protein</fullName>
    </submittedName>
</protein>
<reference evidence="1" key="1">
    <citation type="submission" date="2017-05" db="EMBL/GenBank/DDBJ databases">
        <title>Comparative genomics of five different resistance plasmids coexisted in a clinical multi-drug resistant Citrobacter freundii isolate.</title>
        <authorList>
            <person name="Jing O."/>
            <person name="Sun F."/>
            <person name="Zhou D."/>
            <person name="Feng J."/>
            <person name="Zhan Z."/>
            <person name="Xiong Z."/>
            <person name="Yang B."/>
            <person name="Liu Z."/>
            <person name="Li T."/>
            <person name="Tong Y."/>
            <person name="Xia P."/>
        </authorList>
    </citation>
    <scope>NUCLEOTIDE SEQUENCE</scope>
    <source>
        <strain evidence="1">P10159</strain>
        <plasmid evidence="1">pP10159-4</plasmid>
    </source>
</reference>
<evidence type="ECO:0000313" key="1">
    <source>
        <dbReference type="EMBL" id="AVA18349.1"/>
    </source>
</evidence>
<dbReference type="EMBL" id="MF072964">
    <property type="protein sequence ID" value="AVA18349.1"/>
    <property type="molecule type" value="Genomic_DNA"/>
</dbReference>
<organism evidence="1">
    <name type="scientific">Citrobacter freundii</name>
    <dbReference type="NCBI Taxonomy" id="546"/>
    <lineage>
        <taxon>Bacteria</taxon>
        <taxon>Pseudomonadati</taxon>
        <taxon>Pseudomonadota</taxon>
        <taxon>Gammaproteobacteria</taxon>
        <taxon>Enterobacterales</taxon>
        <taxon>Enterobacteriaceae</taxon>
        <taxon>Citrobacter</taxon>
        <taxon>Citrobacter freundii complex</taxon>
    </lineage>
</organism>
<dbReference type="AlphaFoldDB" id="A0A2L0W1W5"/>
<keyword evidence="1" id="KW-0614">Plasmid</keyword>
<sequence length="50" mass="5953">MTTIQNFFVLLQKSFFSSPEIRNSLSRKTGYLSRTQNHLSYQNSRRKKGR</sequence>
<geneLocation type="plasmid" evidence="1">
    <name>pP10159-4</name>
</geneLocation>
<name>A0A2L0W1W5_CITFR</name>